<dbReference type="EMBL" id="JASITI010000012">
    <property type="protein sequence ID" value="MDK9496360.1"/>
    <property type="molecule type" value="Genomic_DNA"/>
</dbReference>
<evidence type="ECO:0008006" key="3">
    <source>
        <dbReference type="Google" id="ProtNLM"/>
    </source>
</evidence>
<accession>A0ABT7GRZ4</accession>
<sequence length="136" mass="15031">MLGLLLELAGGALLSWADERRRARNREGSAARGERVGFPACVLGDRPYCRNRSLVHLWLSGPTLHVTPTEFPELHPSRIPALSLVRVRHRDRHADSRLVQFSWEVAECRDGDRTVLIGCSPGSMRLLRAALAGADG</sequence>
<name>A0ABT7GRZ4_9ACTN</name>
<organism evidence="1 2">
    <name type="scientific">Streptomyces katrae</name>
    <dbReference type="NCBI Taxonomy" id="68223"/>
    <lineage>
        <taxon>Bacteria</taxon>
        <taxon>Bacillati</taxon>
        <taxon>Actinomycetota</taxon>
        <taxon>Actinomycetes</taxon>
        <taxon>Kitasatosporales</taxon>
        <taxon>Streptomycetaceae</taxon>
        <taxon>Streptomyces</taxon>
    </lineage>
</organism>
<comment type="caution">
    <text evidence="1">The sequence shown here is derived from an EMBL/GenBank/DDBJ whole genome shotgun (WGS) entry which is preliminary data.</text>
</comment>
<dbReference type="Proteomes" id="UP001223390">
    <property type="component" value="Unassembled WGS sequence"/>
</dbReference>
<keyword evidence="2" id="KW-1185">Reference proteome</keyword>
<reference evidence="1 2" key="1">
    <citation type="submission" date="2023-05" db="EMBL/GenBank/DDBJ databases">
        <title>Sequencing and Assembly of Streptomyces sp. NP73.</title>
        <authorList>
            <person name="Konwar A.N."/>
            <person name="Saikia K."/>
            <person name="Thakur D."/>
        </authorList>
    </citation>
    <scope>NUCLEOTIDE SEQUENCE [LARGE SCALE GENOMIC DNA]</scope>
    <source>
        <strain evidence="1 2">NP73</strain>
    </source>
</reference>
<dbReference type="RefSeq" id="WP_285341909.1">
    <property type="nucleotide sequence ID" value="NZ_JASITI010000012.1"/>
</dbReference>
<protein>
    <recommendedName>
        <fullName evidence="3">Secreted protein</fullName>
    </recommendedName>
</protein>
<proteinExistence type="predicted"/>
<gene>
    <name evidence="1" type="ORF">QEZ40_000894</name>
</gene>
<evidence type="ECO:0000313" key="2">
    <source>
        <dbReference type="Proteomes" id="UP001223390"/>
    </source>
</evidence>
<evidence type="ECO:0000313" key="1">
    <source>
        <dbReference type="EMBL" id="MDK9496360.1"/>
    </source>
</evidence>